<dbReference type="EMBL" id="AP018786">
    <property type="protein sequence ID" value="BBF23497.1"/>
    <property type="molecule type" value="Genomic_DNA"/>
</dbReference>
<evidence type="ECO:0000313" key="2">
    <source>
        <dbReference type="Proteomes" id="UP000271003"/>
    </source>
</evidence>
<sequence length="213" mass="24509">MDIKDIENIEDVAAEFRLNPLQKLLRRIRIAIARRRVFRAIAKRNPKALTQLSRGGIGLLSMRCDGMPTGRTVDFPPMGVAGIVAWIDDKLKDGPERVFPAISDRWKDDELPSTPETIEAANLDRIVALGFFEGDRFLVEPNIHSGVLMTFNDETGEQVFLTVRITEILGRLRMGEDYRNIPPVESADGSDWWAELRRRYPKETFWVPRKYRR</sequence>
<dbReference type="KEGG" id="sutt:SUTMEG_13880"/>
<protein>
    <submittedName>
        <fullName evidence="1">Uncharacterized protein</fullName>
    </submittedName>
</protein>
<proteinExistence type="predicted"/>
<accession>A0A2Z6ICX1</accession>
<evidence type="ECO:0000313" key="1">
    <source>
        <dbReference type="EMBL" id="BBF23497.1"/>
    </source>
</evidence>
<name>A0A2Z6ICX1_9BURK</name>
<dbReference type="AlphaFoldDB" id="A0A2Z6ICX1"/>
<dbReference type="Proteomes" id="UP000271003">
    <property type="component" value="Chromosome"/>
</dbReference>
<keyword evidence="2" id="KW-1185">Reference proteome</keyword>
<gene>
    <name evidence="1" type="ORF">SUTMEG_13880</name>
</gene>
<dbReference type="RefSeq" id="WP_120177100.1">
    <property type="nucleotide sequence ID" value="NZ_AP018786.1"/>
</dbReference>
<reference evidence="1 2" key="1">
    <citation type="journal article" date="2018" name="Int. J. Syst. Evol. Microbiol.">
        <title>Mesosutterella multiformis gen. nov., sp. nov., a member of the family Sutterellaceae and Sutterella megalosphaeroides sp. nov., isolated from human faeces.</title>
        <authorList>
            <person name="Sakamoto M."/>
            <person name="Ikeyama N."/>
            <person name="Kunihiro T."/>
            <person name="Iino T."/>
            <person name="Yuki M."/>
            <person name="Ohkuma M."/>
        </authorList>
    </citation>
    <scope>NUCLEOTIDE SEQUENCE [LARGE SCALE GENOMIC DNA]</scope>
    <source>
        <strain evidence="1 2">6FBBBH3</strain>
    </source>
</reference>
<organism evidence="1 2">
    <name type="scientific">Sutterella megalosphaeroides</name>
    <dbReference type="NCBI Taxonomy" id="2494234"/>
    <lineage>
        <taxon>Bacteria</taxon>
        <taxon>Pseudomonadati</taxon>
        <taxon>Pseudomonadota</taxon>
        <taxon>Betaproteobacteria</taxon>
        <taxon>Burkholderiales</taxon>
        <taxon>Sutterellaceae</taxon>
        <taxon>Sutterella</taxon>
    </lineage>
</organism>
<dbReference type="OrthoDB" id="9176139at2"/>